<feature type="region of interest" description="Disordered" evidence="1">
    <location>
        <begin position="39"/>
        <end position="82"/>
    </location>
</feature>
<evidence type="ECO:0000256" key="1">
    <source>
        <dbReference type="SAM" id="MobiDB-lite"/>
    </source>
</evidence>
<sequence length="227" mass="25440">MQRHILLSNILVTLWGSRILNHLPNSSTSSSQRLLPRAEAPLGPAGLPEEPAKAKHKTKAAPKKENNEVKPQYEEHSINQQSNKACNISKRAMHERYNKDSSAVSRVHNGSAMKIESSISGHNACGNMGAQSFHMQYQQHKSQSSTQLVPFMLTEGGSYQKNLKADTNLLAGSRMYVSYPTPFIFIFKSACCYYPSSDQIRYQEESVQDAMHVCKTESAYNIHHNQT</sequence>
<protein>
    <submittedName>
        <fullName evidence="3">Uncharacterized protein</fullName>
    </submittedName>
</protein>
<feature type="chain" id="PRO_5016307810" evidence="2">
    <location>
        <begin position="17"/>
        <end position="227"/>
    </location>
</feature>
<keyword evidence="4" id="KW-1185">Reference proteome</keyword>
<organism evidence="3 4">
    <name type="scientific">Dorcoceras hygrometricum</name>
    <dbReference type="NCBI Taxonomy" id="472368"/>
    <lineage>
        <taxon>Eukaryota</taxon>
        <taxon>Viridiplantae</taxon>
        <taxon>Streptophyta</taxon>
        <taxon>Embryophyta</taxon>
        <taxon>Tracheophyta</taxon>
        <taxon>Spermatophyta</taxon>
        <taxon>Magnoliopsida</taxon>
        <taxon>eudicotyledons</taxon>
        <taxon>Gunneridae</taxon>
        <taxon>Pentapetalae</taxon>
        <taxon>asterids</taxon>
        <taxon>lamiids</taxon>
        <taxon>Lamiales</taxon>
        <taxon>Gesneriaceae</taxon>
        <taxon>Didymocarpoideae</taxon>
        <taxon>Trichosporeae</taxon>
        <taxon>Loxocarpinae</taxon>
        <taxon>Dorcoceras</taxon>
    </lineage>
</organism>
<accession>A0A2Z7BWM9</accession>
<reference evidence="3 4" key="1">
    <citation type="journal article" date="2015" name="Proc. Natl. Acad. Sci. U.S.A.">
        <title>The resurrection genome of Boea hygrometrica: A blueprint for survival of dehydration.</title>
        <authorList>
            <person name="Xiao L."/>
            <person name="Yang G."/>
            <person name="Zhang L."/>
            <person name="Yang X."/>
            <person name="Zhao S."/>
            <person name="Ji Z."/>
            <person name="Zhou Q."/>
            <person name="Hu M."/>
            <person name="Wang Y."/>
            <person name="Chen M."/>
            <person name="Xu Y."/>
            <person name="Jin H."/>
            <person name="Xiao X."/>
            <person name="Hu G."/>
            <person name="Bao F."/>
            <person name="Hu Y."/>
            <person name="Wan P."/>
            <person name="Li L."/>
            <person name="Deng X."/>
            <person name="Kuang T."/>
            <person name="Xiang C."/>
            <person name="Zhu J.K."/>
            <person name="Oliver M.J."/>
            <person name="He Y."/>
        </authorList>
    </citation>
    <scope>NUCLEOTIDE SEQUENCE [LARGE SCALE GENOMIC DNA]</scope>
    <source>
        <strain evidence="4">cv. XS01</strain>
    </source>
</reference>
<gene>
    <name evidence="3" type="ORF">F511_20675</name>
</gene>
<evidence type="ECO:0000313" key="3">
    <source>
        <dbReference type="EMBL" id="KZV38696.1"/>
    </source>
</evidence>
<dbReference type="EMBL" id="KV001753">
    <property type="protein sequence ID" value="KZV38696.1"/>
    <property type="molecule type" value="Genomic_DNA"/>
</dbReference>
<name>A0A2Z7BWM9_9LAMI</name>
<keyword evidence="2" id="KW-0732">Signal</keyword>
<dbReference type="AlphaFoldDB" id="A0A2Z7BWM9"/>
<evidence type="ECO:0000313" key="4">
    <source>
        <dbReference type="Proteomes" id="UP000250235"/>
    </source>
</evidence>
<proteinExistence type="predicted"/>
<dbReference type="Proteomes" id="UP000250235">
    <property type="component" value="Unassembled WGS sequence"/>
</dbReference>
<feature type="compositionally biased region" description="Basic and acidic residues" evidence="1">
    <location>
        <begin position="62"/>
        <end position="77"/>
    </location>
</feature>
<feature type="signal peptide" evidence="2">
    <location>
        <begin position="1"/>
        <end position="16"/>
    </location>
</feature>
<evidence type="ECO:0000256" key="2">
    <source>
        <dbReference type="SAM" id="SignalP"/>
    </source>
</evidence>